<keyword evidence="1" id="KW-0472">Membrane</keyword>
<proteinExistence type="predicted"/>
<evidence type="ECO:0000313" key="2">
    <source>
        <dbReference type="EMBL" id="KJH45450.1"/>
    </source>
</evidence>
<evidence type="ECO:0000313" key="3">
    <source>
        <dbReference type="Proteomes" id="UP000053766"/>
    </source>
</evidence>
<feature type="transmembrane region" description="Helical" evidence="1">
    <location>
        <begin position="36"/>
        <end position="56"/>
    </location>
</feature>
<evidence type="ECO:0000256" key="1">
    <source>
        <dbReference type="SAM" id="Phobius"/>
    </source>
</evidence>
<feature type="transmembrane region" description="Helical" evidence="1">
    <location>
        <begin position="6"/>
        <end position="24"/>
    </location>
</feature>
<keyword evidence="1" id="KW-1133">Transmembrane helix</keyword>
<sequence>MLWNDSNGCSVFIFCTAITVNLYLLIGMHYKRSSLLLPYLFLAVLFTILLILQLFISLLNTASANDTFNVNTVLHILSLCGVLYFEIYSIVIVWRVFIYICDARMHYDMKKRERERLLIEQPQNLDNKKNGNIATITICEDSEVSSEVDLRSFTKQKDQN</sequence>
<dbReference type="OrthoDB" id="5816336at2759"/>
<dbReference type="EMBL" id="KN716407">
    <property type="protein sequence ID" value="KJH45450.1"/>
    <property type="molecule type" value="Genomic_DNA"/>
</dbReference>
<reference evidence="3" key="2">
    <citation type="journal article" date="2016" name="Sci. Rep.">
        <title>Dictyocaulus viviparus genome, variome and transcriptome elucidate lungworm biology and support future intervention.</title>
        <authorList>
            <person name="McNulty S.N."/>
            <person name="Strube C."/>
            <person name="Rosa B.A."/>
            <person name="Martin J.C."/>
            <person name="Tyagi R."/>
            <person name="Choi Y.J."/>
            <person name="Wang Q."/>
            <person name="Hallsworth Pepin K."/>
            <person name="Zhang X."/>
            <person name="Ozersky P."/>
            <person name="Wilson R.K."/>
            <person name="Sternberg P.W."/>
            <person name="Gasser R.B."/>
            <person name="Mitreva M."/>
        </authorList>
    </citation>
    <scope>NUCLEOTIDE SEQUENCE [LARGE SCALE GENOMIC DNA]</scope>
    <source>
        <strain evidence="3">HannoverDv2000</strain>
    </source>
</reference>
<accession>A0A0D8XLN6</accession>
<keyword evidence="1" id="KW-0812">Transmembrane</keyword>
<feature type="transmembrane region" description="Helical" evidence="1">
    <location>
        <begin position="76"/>
        <end position="101"/>
    </location>
</feature>
<dbReference type="AlphaFoldDB" id="A0A0D8XLN6"/>
<name>A0A0D8XLN6_DICVI</name>
<protein>
    <submittedName>
        <fullName evidence="2">Uncharacterized protein</fullName>
    </submittedName>
</protein>
<organism evidence="2 3">
    <name type="scientific">Dictyocaulus viviparus</name>
    <name type="common">Bovine lungworm</name>
    <dbReference type="NCBI Taxonomy" id="29172"/>
    <lineage>
        <taxon>Eukaryota</taxon>
        <taxon>Metazoa</taxon>
        <taxon>Ecdysozoa</taxon>
        <taxon>Nematoda</taxon>
        <taxon>Chromadorea</taxon>
        <taxon>Rhabditida</taxon>
        <taxon>Rhabditina</taxon>
        <taxon>Rhabditomorpha</taxon>
        <taxon>Strongyloidea</taxon>
        <taxon>Metastrongylidae</taxon>
        <taxon>Dictyocaulus</taxon>
    </lineage>
</organism>
<keyword evidence="3" id="KW-1185">Reference proteome</keyword>
<reference evidence="2 3" key="1">
    <citation type="submission" date="2013-11" db="EMBL/GenBank/DDBJ databases">
        <title>Draft genome of the bovine lungworm Dictyocaulus viviparus.</title>
        <authorList>
            <person name="Mitreva M."/>
        </authorList>
    </citation>
    <scope>NUCLEOTIDE SEQUENCE [LARGE SCALE GENOMIC DNA]</scope>
    <source>
        <strain evidence="2 3">HannoverDv2000</strain>
    </source>
</reference>
<dbReference type="Proteomes" id="UP000053766">
    <property type="component" value="Unassembled WGS sequence"/>
</dbReference>
<gene>
    <name evidence="2" type="ORF">DICVIV_08489</name>
</gene>